<dbReference type="Gene3D" id="1.10.560.10">
    <property type="entry name" value="GroEL-like equatorial domain"/>
    <property type="match status" value="2"/>
</dbReference>
<comment type="caution">
    <text evidence="1">The sequence shown here is derived from an EMBL/GenBank/DDBJ whole genome shotgun (WGS) entry which is preliminary data.</text>
</comment>
<proteinExistence type="predicted"/>
<gene>
    <name evidence="1" type="ORF">RRG08_053849</name>
</gene>
<dbReference type="InterPro" id="IPR027410">
    <property type="entry name" value="TCP-1-like_intermed_sf"/>
</dbReference>
<protein>
    <recommendedName>
        <fullName evidence="3">Bardet-Biedl syndrome 10 protein</fullName>
    </recommendedName>
</protein>
<dbReference type="InterPro" id="IPR027413">
    <property type="entry name" value="GROEL-like_equatorial_sf"/>
</dbReference>
<dbReference type="Pfam" id="PF00118">
    <property type="entry name" value="Cpn60_TCP1"/>
    <property type="match status" value="2"/>
</dbReference>
<dbReference type="InterPro" id="IPR027409">
    <property type="entry name" value="GroEL-like_apical_dom_sf"/>
</dbReference>
<dbReference type="AlphaFoldDB" id="A0AAE1A7J8"/>
<dbReference type="GO" id="GO:0005524">
    <property type="term" value="F:ATP binding"/>
    <property type="evidence" value="ECO:0007669"/>
    <property type="project" value="InterPro"/>
</dbReference>
<dbReference type="EMBL" id="JAWDGP010002572">
    <property type="protein sequence ID" value="KAK3781931.1"/>
    <property type="molecule type" value="Genomic_DNA"/>
</dbReference>
<dbReference type="Gene3D" id="3.30.260.10">
    <property type="entry name" value="TCP-1-like chaperonin intermediate domain"/>
    <property type="match status" value="1"/>
</dbReference>
<keyword evidence="2" id="KW-1185">Reference proteome</keyword>
<dbReference type="InterPro" id="IPR002423">
    <property type="entry name" value="Cpn60/GroEL/TCP-1"/>
</dbReference>
<dbReference type="SUPFAM" id="SSF52029">
    <property type="entry name" value="GroEL apical domain-like"/>
    <property type="match status" value="1"/>
</dbReference>
<dbReference type="PANTHER" id="PTHR14667">
    <property type="entry name" value="BARDET-BIEDL SYNDROME 10 PROTEIN"/>
    <property type="match status" value="1"/>
</dbReference>
<evidence type="ECO:0008006" key="3">
    <source>
        <dbReference type="Google" id="ProtNLM"/>
    </source>
</evidence>
<organism evidence="1 2">
    <name type="scientific">Elysia crispata</name>
    <name type="common">lettuce slug</name>
    <dbReference type="NCBI Taxonomy" id="231223"/>
    <lineage>
        <taxon>Eukaryota</taxon>
        <taxon>Metazoa</taxon>
        <taxon>Spiralia</taxon>
        <taxon>Lophotrochozoa</taxon>
        <taxon>Mollusca</taxon>
        <taxon>Gastropoda</taxon>
        <taxon>Heterobranchia</taxon>
        <taxon>Euthyneura</taxon>
        <taxon>Panpulmonata</taxon>
        <taxon>Sacoglossa</taxon>
        <taxon>Placobranchoidea</taxon>
        <taxon>Plakobranchidae</taxon>
        <taxon>Elysia</taxon>
    </lineage>
</organism>
<dbReference type="InterPro" id="IPR042619">
    <property type="entry name" value="BBS10"/>
</dbReference>
<evidence type="ECO:0000313" key="1">
    <source>
        <dbReference type="EMBL" id="KAK3781931.1"/>
    </source>
</evidence>
<name>A0AAE1A7J8_9GAST</name>
<reference evidence="1" key="1">
    <citation type="journal article" date="2023" name="G3 (Bethesda)">
        <title>A reference genome for the long-term kleptoplast-retaining sea slug Elysia crispata morphotype clarki.</title>
        <authorList>
            <person name="Eastman K.E."/>
            <person name="Pendleton A.L."/>
            <person name="Shaikh M.A."/>
            <person name="Suttiyut T."/>
            <person name="Ogas R."/>
            <person name="Tomko P."/>
            <person name="Gavelis G."/>
            <person name="Widhalm J.R."/>
            <person name="Wisecaver J.H."/>
        </authorList>
    </citation>
    <scope>NUCLEOTIDE SEQUENCE</scope>
    <source>
        <strain evidence="1">ECLA1</strain>
    </source>
</reference>
<accession>A0AAE1A7J8</accession>
<dbReference type="PANTHER" id="PTHR14667:SF2">
    <property type="entry name" value="BARDET-BIEDL SYNDROME 10 PROTEIN"/>
    <property type="match status" value="1"/>
</dbReference>
<dbReference type="Gene3D" id="3.50.7.10">
    <property type="entry name" value="GroEL"/>
    <property type="match status" value="1"/>
</dbReference>
<evidence type="ECO:0000313" key="2">
    <source>
        <dbReference type="Proteomes" id="UP001283361"/>
    </source>
</evidence>
<sequence>MECNQPVGLTFFENHYLANSAKHPQSHMALNILRWILMLGTELHYGDLKSMTSPGSLCPVADLCLTDLVNISSVLKNIIWPSFGPQCCPTLITSNTGQVVFTKESHSILSSLCLSHPVAKIILESVKVHSGVYGDGCKTLILYLYELFRGIERNLNVLVWQTNRTALKSSISLSLYKYIKEDLTSLCISLTKSVVEDKCSSEGDSSQSIKVKQVIVTLLNGNLPEDVVDHLANLISTFILPLNGNGDRPILNSCFLNCVHVFPNKSYLTSQLVDGLFFTGVAHPYLIKCVKTTKFVITVCRIEEEEHDSQTEYFFQFTSDKIQEKTLSYKMQTVKVFLESLKKLGVSLIVSSQKVPDFVLSTCNSFDINVFSCVEQDDVEFISLYTGMSPITSVHDEIKEINIYEVHSYDQDVYSGKHILKLVCTGKLPNWRAKSIFLHAPSEGLAQQLKLLIRKCFKVICHLFDDLRYKTYPKDSRNVGRSCLNVIENKSVEIFTLNKGSCQTSEEDKCNVLDSSNVICGGGYFEFLLCYLIEKNIDKTSAEKKIWADLVTKMLLSVPQTLFYNLHPNSANQTLSFINASKEAKKFLQGNSTVGFNSKGKLCDGLTSGVVDVLSVKIASLFAALDLAIMLLRTNSILGVKRLPEQETPTAR</sequence>
<dbReference type="SUPFAM" id="SSF48592">
    <property type="entry name" value="GroEL equatorial domain-like"/>
    <property type="match status" value="1"/>
</dbReference>
<dbReference type="Proteomes" id="UP001283361">
    <property type="component" value="Unassembled WGS sequence"/>
</dbReference>
<dbReference type="GO" id="GO:0051131">
    <property type="term" value="P:chaperone-mediated protein complex assembly"/>
    <property type="evidence" value="ECO:0007669"/>
    <property type="project" value="InterPro"/>
</dbReference>